<name>A0AAU0URD1_9FIRM</name>
<feature type="transmembrane region" description="Helical" evidence="1">
    <location>
        <begin position="119"/>
        <end position="141"/>
    </location>
</feature>
<evidence type="ECO:0000313" key="3">
    <source>
        <dbReference type="Proteomes" id="UP001329915"/>
    </source>
</evidence>
<feature type="transmembrane region" description="Helical" evidence="1">
    <location>
        <begin position="166"/>
        <end position="184"/>
    </location>
</feature>
<evidence type="ECO:0000313" key="2">
    <source>
        <dbReference type="EMBL" id="WRO21748.1"/>
    </source>
</evidence>
<keyword evidence="1" id="KW-0812">Transmembrane</keyword>
<dbReference type="Proteomes" id="UP001329915">
    <property type="component" value="Chromosome"/>
</dbReference>
<evidence type="ECO:0000256" key="1">
    <source>
        <dbReference type="SAM" id="Phobius"/>
    </source>
</evidence>
<dbReference type="RefSeq" id="WP_366924578.1">
    <property type="nucleotide sequence ID" value="NZ_CP121694.1"/>
</dbReference>
<sequence>MGSVLRELPPAKQKDIFTSWQEKLKSICEYVLAEKEGKLETTADFIEYLVNLLLRETLQKSVWLKIAGFEGHTQLSLQESVQLGVYKILVLFAWPSVWYITLIYAIGKQFIMANGSIPTWVVLSIMVLGPGAEMAIGAVLLRQEGRSLTIQDFCNRIRLRWPTGQRVWIIAVIVFLLAMGISMLRRFF</sequence>
<organism evidence="2 3">
    <name type="scientific">Metallumcola ferriviriculae</name>
    <dbReference type="NCBI Taxonomy" id="3039180"/>
    <lineage>
        <taxon>Bacteria</taxon>
        <taxon>Bacillati</taxon>
        <taxon>Bacillota</taxon>
        <taxon>Clostridia</taxon>
        <taxon>Neomoorellales</taxon>
        <taxon>Desulfitibacteraceae</taxon>
        <taxon>Metallumcola</taxon>
    </lineage>
</organism>
<gene>
    <name evidence="2" type="ORF">MFMK1_001565</name>
</gene>
<keyword evidence="1" id="KW-1133">Transmembrane helix</keyword>
<proteinExistence type="predicted"/>
<dbReference type="AlphaFoldDB" id="A0AAU0URD1"/>
<keyword evidence="1" id="KW-0472">Membrane</keyword>
<feature type="transmembrane region" description="Helical" evidence="1">
    <location>
        <begin position="88"/>
        <end position="107"/>
    </location>
</feature>
<protein>
    <submittedName>
        <fullName evidence="2">Uncharacterized protein</fullName>
    </submittedName>
</protein>
<keyword evidence="3" id="KW-1185">Reference proteome</keyword>
<accession>A0AAU0URD1</accession>
<dbReference type="KEGG" id="dbc:MFMK1_001565"/>
<reference evidence="2 3" key="1">
    <citation type="submission" date="2023-04" db="EMBL/GenBank/DDBJ databases">
        <authorList>
            <person name="Hsu D."/>
        </authorList>
    </citation>
    <scope>NUCLEOTIDE SEQUENCE [LARGE SCALE GENOMIC DNA]</scope>
    <source>
        <strain evidence="2 3">MK1</strain>
    </source>
</reference>
<dbReference type="EMBL" id="CP121694">
    <property type="protein sequence ID" value="WRO21748.1"/>
    <property type="molecule type" value="Genomic_DNA"/>
</dbReference>